<protein>
    <submittedName>
        <fullName evidence="2">Uncharacterized protein</fullName>
    </submittedName>
</protein>
<dbReference type="PROSITE" id="PS00586">
    <property type="entry name" value="RIBOSOMAL_L16_1"/>
    <property type="match status" value="1"/>
</dbReference>
<dbReference type="EMBL" id="JAUEDM010000005">
    <property type="protein sequence ID" value="KAK3315994.1"/>
    <property type="molecule type" value="Genomic_DNA"/>
</dbReference>
<keyword evidence="1" id="KW-0472">Membrane</keyword>
<reference evidence="2" key="2">
    <citation type="submission" date="2023-06" db="EMBL/GenBank/DDBJ databases">
        <authorList>
            <consortium name="Lawrence Berkeley National Laboratory"/>
            <person name="Haridas S."/>
            <person name="Hensen N."/>
            <person name="Bonometti L."/>
            <person name="Westerberg I."/>
            <person name="Brannstrom I.O."/>
            <person name="Guillou S."/>
            <person name="Cros-Aarteil S."/>
            <person name="Calhoun S."/>
            <person name="Kuo A."/>
            <person name="Mondo S."/>
            <person name="Pangilinan J."/>
            <person name="Riley R."/>
            <person name="Labutti K."/>
            <person name="Andreopoulos B."/>
            <person name="Lipzen A."/>
            <person name="Chen C."/>
            <person name="Yanf M."/>
            <person name="Daum C."/>
            <person name="Ng V."/>
            <person name="Clum A."/>
            <person name="Steindorff A."/>
            <person name="Ohm R."/>
            <person name="Martin F."/>
            <person name="Silar P."/>
            <person name="Natvig D."/>
            <person name="Lalanne C."/>
            <person name="Gautier V."/>
            <person name="Ament-Velasquez S.L."/>
            <person name="Kruys A."/>
            <person name="Hutchinson M.I."/>
            <person name="Powell A.J."/>
            <person name="Barry K."/>
            <person name="Miller A.N."/>
            <person name="Grigoriev I.V."/>
            <person name="Debuchy R."/>
            <person name="Gladieux P."/>
            <person name="Thoren M.H."/>
            <person name="Johannesson H."/>
        </authorList>
    </citation>
    <scope>NUCLEOTIDE SEQUENCE</scope>
    <source>
        <strain evidence="2">CBS 118394</strain>
    </source>
</reference>
<dbReference type="GO" id="GO:0003735">
    <property type="term" value="F:structural constituent of ribosome"/>
    <property type="evidence" value="ECO:0007669"/>
    <property type="project" value="InterPro"/>
</dbReference>
<dbReference type="Proteomes" id="UP001283341">
    <property type="component" value="Unassembled WGS sequence"/>
</dbReference>
<reference evidence="2" key="1">
    <citation type="journal article" date="2023" name="Mol. Phylogenet. Evol.">
        <title>Genome-scale phylogeny and comparative genomics of the fungal order Sordariales.</title>
        <authorList>
            <person name="Hensen N."/>
            <person name="Bonometti L."/>
            <person name="Westerberg I."/>
            <person name="Brannstrom I.O."/>
            <person name="Guillou S."/>
            <person name="Cros-Aarteil S."/>
            <person name="Calhoun S."/>
            <person name="Haridas S."/>
            <person name="Kuo A."/>
            <person name="Mondo S."/>
            <person name="Pangilinan J."/>
            <person name="Riley R."/>
            <person name="LaButti K."/>
            <person name="Andreopoulos B."/>
            <person name="Lipzen A."/>
            <person name="Chen C."/>
            <person name="Yan M."/>
            <person name="Daum C."/>
            <person name="Ng V."/>
            <person name="Clum A."/>
            <person name="Steindorff A."/>
            <person name="Ohm R.A."/>
            <person name="Martin F."/>
            <person name="Silar P."/>
            <person name="Natvig D.O."/>
            <person name="Lalanne C."/>
            <person name="Gautier V."/>
            <person name="Ament-Velasquez S.L."/>
            <person name="Kruys A."/>
            <person name="Hutchinson M.I."/>
            <person name="Powell A.J."/>
            <person name="Barry K."/>
            <person name="Miller A.N."/>
            <person name="Grigoriev I.V."/>
            <person name="Debuchy R."/>
            <person name="Gladieux P."/>
            <person name="Hiltunen Thoren M."/>
            <person name="Johannesson H."/>
        </authorList>
    </citation>
    <scope>NUCLEOTIDE SEQUENCE</scope>
    <source>
        <strain evidence="2">CBS 118394</strain>
    </source>
</reference>
<evidence type="ECO:0000313" key="3">
    <source>
        <dbReference type="Proteomes" id="UP001283341"/>
    </source>
</evidence>
<dbReference type="GO" id="GO:0006412">
    <property type="term" value="P:translation"/>
    <property type="evidence" value="ECO:0007669"/>
    <property type="project" value="InterPro"/>
</dbReference>
<gene>
    <name evidence="2" type="ORF">B0H66DRAFT_592246</name>
</gene>
<name>A0AAE0M2X9_9PEZI</name>
<dbReference type="GO" id="GO:0005840">
    <property type="term" value="C:ribosome"/>
    <property type="evidence" value="ECO:0007669"/>
    <property type="project" value="InterPro"/>
</dbReference>
<feature type="transmembrane region" description="Helical" evidence="1">
    <location>
        <begin position="573"/>
        <end position="595"/>
    </location>
</feature>
<dbReference type="AlphaFoldDB" id="A0AAE0M2X9"/>
<keyword evidence="1" id="KW-0812">Transmembrane</keyword>
<feature type="transmembrane region" description="Helical" evidence="1">
    <location>
        <begin position="106"/>
        <end position="127"/>
    </location>
</feature>
<organism evidence="2 3">
    <name type="scientific">Apodospora peruviana</name>
    <dbReference type="NCBI Taxonomy" id="516989"/>
    <lineage>
        <taxon>Eukaryota</taxon>
        <taxon>Fungi</taxon>
        <taxon>Dikarya</taxon>
        <taxon>Ascomycota</taxon>
        <taxon>Pezizomycotina</taxon>
        <taxon>Sordariomycetes</taxon>
        <taxon>Sordariomycetidae</taxon>
        <taxon>Sordariales</taxon>
        <taxon>Lasiosphaeriaceae</taxon>
        <taxon>Apodospora</taxon>
    </lineage>
</organism>
<dbReference type="InterPro" id="IPR020798">
    <property type="entry name" value="Ribosomal_uL16_CS"/>
</dbReference>
<keyword evidence="3" id="KW-1185">Reference proteome</keyword>
<feature type="transmembrane region" description="Helical" evidence="1">
    <location>
        <begin position="34"/>
        <end position="51"/>
    </location>
</feature>
<accession>A0AAE0M2X9</accession>
<evidence type="ECO:0000256" key="1">
    <source>
        <dbReference type="SAM" id="Phobius"/>
    </source>
</evidence>
<proteinExistence type="predicted"/>
<evidence type="ECO:0000313" key="2">
    <source>
        <dbReference type="EMBL" id="KAK3315994.1"/>
    </source>
</evidence>
<sequence length="693" mass="76117">MAGDYDVHVGCWTNWSRGQIFGATLTLSRENGNLILSFLSLFVALVCLRIWRILCFGLHLAYSSPVPRDGLHYQRQAVLRTAANPDNGIYTITILIWSWKRRAGRVWVRLLPTLGLAIGCFCAMTLATGYSSRIASTAGTEVLLTGTRCGYTDISLAADNLTTVMEIFVPTQVQEVISADTYARQCYASSATTSSRGLNCGVLVKPQLTPAIVDSNASCPFHPSVCQTTHSNLFLDTGLLDSHEHFGRNTQPEERFQYRRLLHCSPLATTAGYTSVYNQSANDTYIRYHYGSPIPSVDEQRDEYTVQFPRDVSVTYEEMGSNGGDTKNDYTVRFDLAFGHNGSIHPLMSSFSPIPELRRVDADVYLFFLSSSGVIFSQPILDPWYKAATSYSRPLSQLSSLTGNVSIYMQDEPGSPLACAEQHQLCFPGAAPDGGGNGCTPLVSFDDLINGGIAFQAVVHNPARRPGMEWMLKSTIAKALQAFHPIAVLGNAALKARTSITGGHQAPLPSNQWQVEVQHWHSSVMAHLQWQFVQSVTGPRDPRLDSTFRFAETPREKELCGNQKVLVSDSVSFSIFGLSTILIGGSLIVVLSWTMEPLARCVRQRKGSRPPYALLEWNTNGTLQLQRLAFEANGLGTWSWATGSVPVTESGEVLGVLDLSNPRHPKLHGPLSPVSVDVIEVSGHKEGGQERRH</sequence>
<comment type="caution">
    <text evidence="2">The sequence shown here is derived from an EMBL/GenBank/DDBJ whole genome shotgun (WGS) entry which is preliminary data.</text>
</comment>
<keyword evidence="1" id="KW-1133">Transmembrane helix</keyword>